<dbReference type="EC" id="5.3.1.30" evidence="2"/>
<dbReference type="Proteomes" id="UP000315636">
    <property type="component" value="Unassembled WGS sequence"/>
</dbReference>
<dbReference type="EMBL" id="FXTI01000001">
    <property type="protein sequence ID" value="SMO41765.1"/>
    <property type="molecule type" value="Genomic_DNA"/>
</dbReference>
<proteinExistence type="predicted"/>
<accession>A0A521B3Z1</accession>
<organism evidence="3 4">
    <name type="scientific">Melghirimyces algeriensis</name>
    <dbReference type="NCBI Taxonomy" id="910412"/>
    <lineage>
        <taxon>Bacteria</taxon>
        <taxon>Bacillati</taxon>
        <taxon>Bacillota</taxon>
        <taxon>Bacilli</taxon>
        <taxon>Bacillales</taxon>
        <taxon>Thermoactinomycetaceae</taxon>
        <taxon>Melghirimyces</taxon>
    </lineage>
</organism>
<dbReference type="RefSeq" id="WP_142504199.1">
    <property type="nucleotide sequence ID" value="NZ_FXTI01000001.1"/>
</dbReference>
<reference evidence="3 4" key="1">
    <citation type="submission" date="2017-05" db="EMBL/GenBank/DDBJ databases">
        <authorList>
            <person name="Varghese N."/>
            <person name="Submissions S."/>
        </authorList>
    </citation>
    <scope>NUCLEOTIDE SEQUENCE [LARGE SCALE GENOMIC DNA]</scope>
    <source>
        <strain evidence="3 4">DSM 45474</strain>
    </source>
</reference>
<sequence length="281" mass="31213">MPNRTLLARSRTNAEGNDPVVQVTPQSAGWTYTGFEVYRLKEGECFSLDRPGLEQAVIVLEGTCHVSASGERFSSVGSRTSVFDNQSPEAVYCPPGAAIEVEAVTRTEVAVASAVTEEGEGPVRRITPADIPYEERGEGSTRRYIRHILDEHHPAKKLLLVEVLTPSGNWSSYPPHKHDTESENEAYLEETYYHRLNPSQGQAWQRVYDKQGLDEVLTPSDGDVVLVPKGYHPVGVPVGFDSYYLNVMAGHNRTWKFQIDSNFKHIAPKDGNIMGKVEQGK</sequence>
<dbReference type="GO" id="GO:0008880">
    <property type="term" value="F:glucuronate isomerase activity"/>
    <property type="evidence" value="ECO:0007669"/>
    <property type="project" value="InterPro"/>
</dbReference>
<evidence type="ECO:0000313" key="3">
    <source>
        <dbReference type="EMBL" id="SMO41765.1"/>
    </source>
</evidence>
<keyword evidence="1 3" id="KW-0413">Isomerase</keyword>
<dbReference type="NCBIfam" id="TIGR04378">
    <property type="entry name" value="myo_inos_iolB"/>
    <property type="match status" value="1"/>
</dbReference>
<gene>
    <name evidence="3" type="ORF">SAMN06264849_101535</name>
</gene>
<evidence type="ECO:0000256" key="1">
    <source>
        <dbReference type="ARBA" id="ARBA00023235"/>
    </source>
</evidence>
<name>A0A521B3Z1_9BACL</name>
<evidence type="ECO:0000256" key="2">
    <source>
        <dbReference type="NCBIfam" id="TIGR04378"/>
    </source>
</evidence>
<dbReference type="InterPro" id="IPR011051">
    <property type="entry name" value="RmlC_Cupin_sf"/>
</dbReference>
<dbReference type="PANTHER" id="PTHR39193:SF1">
    <property type="entry name" value="5-DEOXY-GLUCURONATE ISOMERASE"/>
    <property type="match status" value="1"/>
</dbReference>
<protein>
    <recommendedName>
        <fullName evidence="2">5-deoxy-glucuronate isomerase</fullName>
        <ecNumber evidence="2">5.3.1.30</ecNumber>
    </recommendedName>
</protein>
<dbReference type="InterPro" id="IPR024203">
    <property type="entry name" value="Deoxy-glucuronate_isom_IolB"/>
</dbReference>
<evidence type="ECO:0000313" key="4">
    <source>
        <dbReference type="Proteomes" id="UP000315636"/>
    </source>
</evidence>
<dbReference type="OrthoDB" id="9799936at2"/>
<keyword evidence="4" id="KW-1185">Reference proteome</keyword>
<dbReference type="AlphaFoldDB" id="A0A521B3Z1"/>
<dbReference type="Pfam" id="PF04962">
    <property type="entry name" value="KduI"/>
    <property type="match status" value="1"/>
</dbReference>
<dbReference type="GO" id="GO:0019310">
    <property type="term" value="P:inositol catabolic process"/>
    <property type="evidence" value="ECO:0007669"/>
    <property type="project" value="UniProtKB-UniRule"/>
</dbReference>
<dbReference type="Gene3D" id="2.60.120.10">
    <property type="entry name" value="Jelly Rolls"/>
    <property type="match status" value="2"/>
</dbReference>
<dbReference type="InterPro" id="IPR014710">
    <property type="entry name" value="RmlC-like_jellyroll"/>
</dbReference>
<dbReference type="InterPro" id="IPR021120">
    <property type="entry name" value="KduI/IolB_isomerase"/>
</dbReference>
<dbReference type="PANTHER" id="PTHR39193">
    <property type="entry name" value="5-DEOXY-GLUCURONATE ISOMERASE"/>
    <property type="match status" value="1"/>
</dbReference>
<dbReference type="SUPFAM" id="SSF51182">
    <property type="entry name" value="RmlC-like cupins"/>
    <property type="match status" value="1"/>
</dbReference>
<dbReference type="GO" id="GO:0102482">
    <property type="term" value="F:5-deoxy-D-glucuronate isomerase activity"/>
    <property type="evidence" value="ECO:0007669"/>
    <property type="project" value="UniProtKB-EC"/>
</dbReference>
<dbReference type="PIRSF" id="PIRSF036628">
    <property type="entry name" value="IolB"/>
    <property type="match status" value="1"/>
</dbReference>